<dbReference type="OrthoDB" id="672058at2759"/>
<proteinExistence type="inferred from homology"/>
<evidence type="ECO:0000256" key="2">
    <source>
        <dbReference type="SAM" id="MobiDB-lite"/>
    </source>
</evidence>
<evidence type="ECO:0000313" key="4">
    <source>
        <dbReference type="Proteomes" id="UP000054498"/>
    </source>
</evidence>
<accession>A0A0D2MI01</accession>
<protein>
    <submittedName>
        <fullName evidence="3">Uncharacterized protein</fullName>
    </submittedName>
</protein>
<sequence length="210" mass="21222">MQPTVELKQDVEVVNDDDISEEDLYAFDSSDTDEAGTSSQPGPTLDAAGSSFATLISELTASGASFDELRDTAAGGGGAGGPGAAWDGQGAPSLSCSMPLRSSSTALSMASSVPIAIPGLSRWPQPAAAPTPGPATYNTAPVCIAFPRAAGAAPMAAAPTRPCSSGFVPPHCMTGVNDFCLTAEGGSPSACLKREKLRTRNAILRKTGFL</sequence>
<organism evidence="3 4">
    <name type="scientific">Monoraphidium neglectum</name>
    <dbReference type="NCBI Taxonomy" id="145388"/>
    <lineage>
        <taxon>Eukaryota</taxon>
        <taxon>Viridiplantae</taxon>
        <taxon>Chlorophyta</taxon>
        <taxon>core chlorophytes</taxon>
        <taxon>Chlorophyceae</taxon>
        <taxon>CS clade</taxon>
        <taxon>Sphaeropleales</taxon>
        <taxon>Selenastraceae</taxon>
        <taxon>Monoraphidium</taxon>
    </lineage>
</organism>
<dbReference type="RefSeq" id="XP_013901659.1">
    <property type="nucleotide sequence ID" value="XM_014046205.1"/>
</dbReference>
<dbReference type="Pfam" id="PF04520">
    <property type="entry name" value="Senescence_reg"/>
    <property type="match status" value="1"/>
</dbReference>
<evidence type="ECO:0000313" key="3">
    <source>
        <dbReference type="EMBL" id="KIZ02640.1"/>
    </source>
</evidence>
<dbReference type="KEGG" id="mng:MNEG_5323"/>
<gene>
    <name evidence="3" type="ORF">MNEG_5323</name>
</gene>
<keyword evidence="4" id="KW-1185">Reference proteome</keyword>
<reference evidence="3 4" key="1">
    <citation type="journal article" date="2013" name="BMC Genomics">
        <title>Reconstruction of the lipid metabolism for the microalga Monoraphidium neglectum from its genome sequence reveals characteristics suitable for biofuel production.</title>
        <authorList>
            <person name="Bogen C."/>
            <person name="Al-Dilaimi A."/>
            <person name="Albersmeier A."/>
            <person name="Wichmann J."/>
            <person name="Grundmann M."/>
            <person name="Rupp O."/>
            <person name="Lauersen K.J."/>
            <person name="Blifernez-Klassen O."/>
            <person name="Kalinowski J."/>
            <person name="Goesmann A."/>
            <person name="Mussgnug J.H."/>
            <person name="Kruse O."/>
        </authorList>
    </citation>
    <scope>NUCLEOTIDE SEQUENCE [LARGE SCALE GENOMIC DNA]</scope>
    <source>
        <strain evidence="3 4">SAG 48.87</strain>
    </source>
</reference>
<comment type="similarity">
    <text evidence="1">Belongs to the senescence regulator S40 family.</text>
</comment>
<name>A0A0D2MI01_9CHLO</name>
<dbReference type="GO" id="GO:0010150">
    <property type="term" value="P:leaf senescence"/>
    <property type="evidence" value="ECO:0007669"/>
    <property type="project" value="UniProtKB-ARBA"/>
</dbReference>
<dbReference type="Proteomes" id="UP000054498">
    <property type="component" value="Unassembled WGS sequence"/>
</dbReference>
<dbReference type="AlphaFoldDB" id="A0A0D2MI01"/>
<dbReference type="InterPro" id="IPR007608">
    <property type="entry name" value="Senescence_reg_S40"/>
</dbReference>
<dbReference type="EMBL" id="KK101004">
    <property type="protein sequence ID" value="KIZ02640.1"/>
    <property type="molecule type" value="Genomic_DNA"/>
</dbReference>
<feature type="compositionally biased region" description="Acidic residues" evidence="2">
    <location>
        <begin position="13"/>
        <end position="34"/>
    </location>
</feature>
<feature type="region of interest" description="Disordered" evidence="2">
    <location>
        <begin position="1"/>
        <end position="50"/>
    </location>
</feature>
<dbReference type="GeneID" id="25738200"/>
<evidence type="ECO:0000256" key="1">
    <source>
        <dbReference type="ARBA" id="ARBA00034773"/>
    </source>
</evidence>